<dbReference type="Pfam" id="PF00348">
    <property type="entry name" value="polyprenyl_synt"/>
    <property type="match status" value="1"/>
</dbReference>
<protein>
    <submittedName>
        <fullName evidence="7">Heptaprenyl diphosphate synthase component 2</fullName>
        <ecNumber evidence="7">2.5.1.30</ecNumber>
    </submittedName>
</protein>
<dbReference type="RefSeq" id="WP_230096624.1">
    <property type="nucleotide sequence ID" value="NZ_CAKKNS010000003.1"/>
</dbReference>
<evidence type="ECO:0000256" key="5">
    <source>
        <dbReference type="ARBA" id="ARBA00022842"/>
    </source>
</evidence>
<reference evidence="7 8" key="1">
    <citation type="submission" date="2021-11" db="EMBL/GenBank/DDBJ databases">
        <authorList>
            <person name="Depoorter E."/>
        </authorList>
    </citation>
    <scope>NUCLEOTIDE SEQUENCE [LARGE SCALE GENOMIC DNA]</scope>
    <source>
        <strain evidence="7 8">LMG 24289</strain>
    </source>
</reference>
<keyword evidence="3 6" id="KW-0808">Transferase</keyword>
<dbReference type="EMBL" id="CAKKNS010000003">
    <property type="protein sequence ID" value="CAH0416565.1"/>
    <property type="molecule type" value="Genomic_DNA"/>
</dbReference>
<comment type="caution">
    <text evidence="7">The sequence shown here is derived from an EMBL/GenBank/DDBJ whole genome shotgun (WGS) entry which is preliminary data.</text>
</comment>
<evidence type="ECO:0000313" key="7">
    <source>
        <dbReference type="EMBL" id="CAH0416565.1"/>
    </source>
</evidence>
<dbReference type="PROSITE" id="PS00444">
    <property type="entry name" value="POLYPRENYL_SYNTHASE_2"/>
    <property type="match status" value="1"/>
</dbReference>
<dbReference type="PANTHER" id="PTHR12001:SF69">
    <property type="entry name" value="ALL TRANS-POLYPRENYL-DIPHOSPHATE SYNTHASE PDSS1"/>
    <property type="match status" value="1"/>
</dbReference>
<keyword evidence="5" id="KW-0460">Magnesium</keyword>
<evidence type="ECO:0000256" key="6">
    <source>
        <dbReference type="RuleBase" id="RU004466"/>
    </source>
</evidence>
<name>A0ABM8Z5C3_9LACO</name>
<dbReference type="InterPro" id="IPR033749">
    <property type="entry name" value="Polyprenyl_synt_CS"/>
</dbReference>
<sequence length="327" mass="36779">MAHTQLHPLWIKYPSLKKDLGAVVELIEQNINLDESDVKKAIVKMIENGGKMLRPAYTLLMASFYEIDHQRILGLAAAIETLHAASLIHDDIIDDAPTRRHLPSIQQQFGKDVAVYAGDYLFVVVFRLLSKNHLDLSAIQRDTQYLDNLLAGELNQKDARYDFEMTIERYLKQIDGKTAELFALATTIGANKENAPADFLANADKIGRNIGMAFQILDDILDYEESSKAIGKPTLEDLRQGVYSAPLIFTMATHKAEILPILQKRTEISDAEAIVLDRLVKNYGLTPAKELAKEYTRKAIADIENLPDKPAKKILLQLTTQLLKRKN</sequence>
<dbReference type="SFLD" id="SFLDS00005">
    <property type="entry name" value="Isoprenoid_Synthase_Type_I"/>
    <property type="match status" value="1"/>
</dbReference>
<dbReference type="EC" id="2.5.1.30" evidence="7"/>
<comment type="cofactor">
    <cofactor evidence="1">
        <name>Mg(2+)</name>
        <dbReference type="ChEBI" id="CHEBI:18420"/>
    </cofactor>
</comment>
<comment type="similarity">
    <text evidence="2 6">Belongs to the FPP/GGPP synthase family.</text>
</comment>
<evidence type="ECO:0000256" key="2">
    <source>
        <dbReference type="ARBA" id="ARBA00006706"/>
    </source>
</evidence>
<dbReference type="Proteomes" id="UP000789707">
    <property type="component" value="Unassembled WGS sequence"/>
</dbReference>
<evidence type="ECO:0000313" key="8">
    <source>
        <dbReference type="Proteomes" id="UP000789707"/>
    </source>
</evidence>
<evidence type="ECO:0000256" key="4">
    <source>
        <dbReference type="ARBA" id="ARBA00022723"/>
    </source>
</evidence>
<evidence type="ECO:0000256" key="3">
    <source>
        <dbReference type="ARBA" id="ARBA00022679"/>
    </source>
</evidence>
<evidence type="ECO:0000256" key="1">
    <source>
        <dbReference type="ARBA" id="ARBA00001946"/>
    </source>
</evidence>
<accession>A0ABM8Z5C3</accession>
<dbReference type="InterPro" id="IPR008949">
    <property type="entry name" value="Isoprenoid_synthase_dom_sf"/>
</dbReference>
<dbReference type="GO" id="GO:0000010">
    <property type="term" value="F:heptaprenyl diphosphate synthase activity"/>
    <property type="evidence" value="ECO:0007669"/>
    <property type="project" value="UniProtKB-EC"/>
</dbReference>
<keyword evidence="8" id="KW-1185">Reference proteome</keyword>
<organism evidence="7 8">
    <name type="scientific">Periweissella fabaria</name>
    <dbReference type="NCBI Taxonomy" id="546157"/>
    <lineage>
        <taxon>Bacteria</taxon>
        <taxon>Bacillati</taxon>
        <taxon>Bacillota</taxon>
        <taxon>Bacilli</taxon>
        <taxon>Lactobacillales</taxon>
        <taxon>Lactobacillaceae</taxon>
        <taxon>Periweissella</taxon>
    </lineage>
</organism>
<dbReference type="SUPFAM" id="SSF48576">
    <property type="entry name" value="Terpenoid synthases"/>
    <property type="match status" value="1"/>
</dbReference>
<dbReference type="PANTHER" id="PTHR12001">
    <property type="entry name" value="GERANYLGERANYL PYROPHOSPHATE SYNTHASE"/>
    <property type="match status" value="1"/>
</dbReference>
<dbReference type="InterPro" id="IPR000092">
    <property type="entry name" value="Polyprenyl_synt"/>
</dbReference>
<proteinExistence type="inferred from homology"/>
<gene>
    <name evidence="7" type="primary">hepT</name>
    <name evidence="7" type="ORF">WFA24289_00869</name>
</gene>
<keyword evidence="4" id="KW-0479">Metal-binding</keyword>
<dbReference type="CDD" id="cd00685">
    <property type="entry name" value="Trans_IPPS_HT"/>
    <property type="match status" value="1"/>
</dbReference>
<dbReference type="Gene3D" id="1.10.600.10">
    <property type="entry name" value="Farnesyl Diphosphate Synthase"/>
    <property type="match status" value="1"/>
</dbReference>
<dbReference type="PROSITE" id="PS00723">
    <property type="entry name" value="POLYPRENYL_SYNTHASE_1"/>
    <property type="match status" value="1"/>
</dbReference>